<evidence type="ECO:0000256" key="4">
    <source>
        <dbReference type="PROSITE-ProRule" id="PRU01161"/>
    </source>
</evidence>
<evidence type="ECO:0000256" key="3">
    <source>
        <dbReference type="ARBA" id="ARBA00023098"/>
    </source>
</evidence>
<dbReference type="Gene3D" id="2.40.160.50">
    <property type="entry name" value="membrane protein fhac: a member of the omp85/tpsb transporter family"/>
    <property type="match status" value="1"/>
</dbReference>
<feature type="short sequence motif" description="GXSXG" evidence="4">
    <location>
        <begin position="64"/>
        <end position="68"/>
    </location>
</feature>
<dbReference type="PANTHER" id="PTHR14226">
    <property type="entry name" value="NEUROPATHY TARGET ESTERASE/SWISS CHEESE D.MELANOGASTER"/>
    <property type="match status" value="1"/>
</dbReference>
<protein>
    <submittedName>
        <fullName evidence="6">Patatin</fullName>
    </submittedName>
</protein>
<dbReference type="Gene3D" id="3.40.1090.10">
    <property type="entry name" value="Cytosolic phospholipase A2 catalytic domain"/>
    <property type="match status" value="2"/>
</dbReference>
<dbReference type="Proteomes" id="UP000468443">
    <property type="component" value="Unassembled WGS sequence"/>
</dbReference>
<feature type="active site" description="Proton acceptor" evidence="4">
    <location>
        <position position="210"/>
    </location>
</feature>
<sequence length="754" mass="84756">MGKYLLILFLLLGGHLLKGQQSDPPSAPPKVGLVLSGGGAKGLAHIGALKVIEETGVHLDYIGGTSMGAIVGALYASGFSASQLDSLFRNTDLADLIQDNMPRDAKTFYEKEDSERYALTLPFNNFKLSFPQGLSSGQNIYNALVRMLYHVKDIRDFNDLQIPFFCIATNVETGKQVLLNQGYLPEAILASGTFPSLFQPAEVEEEVLIDGGVLNNYPVEELRALGAEIVIGVDVQHGLRDRSNLSSATEILLQINNFRTIKDMSRKSALTDIYIKPDMENYSVIDFEKKDSIIDTGEKVAREHLPELRELASKQGMPAPKRPAILLPDSLVINRLVLKGDTNFSRGYIKGKLRINLNEKVSFTKLQQGINNLVATGNFRTIRYELVANGLEQDLVMTLTESMDKTFLRISAHYDNLYNSAALINLTKKNLFLQDDVASMDLILGDNLRYNFQYYVDKGSYWSFGMNSRFYEFDKQVDYRVLESNYEVPINSNVGNINLKVTDLTNQIYLQTVLKEEFAFLIGAEHKLLRYSTTTLNETGNDSIPAPASPGNVTFFEKSNYLSAYGKLILDTYDDKYFPSRGLYFNGDFHLYFWSSDFNDNFKEFSIAKATMGAAFPLSPKLSVNIETEGGFKLGTSRVTSFDFVLGGFGNYPLNNFQPFLGYDFLSLPGNSYVKSYIRLDYEIRPKNHLLFAANIANVEDDIFRTGEWFTAPDYTGYGIGYGWESFFGPVQFLYSWSPEISNGQFFISLGYWF</sequence>
<evidence type="ECO:0000259" key="5">
    <source>
        <dbReference type="PROSITE" id="PS51635"/>
    </source>
</evidence>
<keyword evidence="3 4" id="KW-0443">Lipid metabolism</keyword>
<name>A0A6P0UE67_9FLAO</name>
<dbReference type="InterPro" id="IPR016035">
    <property type="entry name" value="Acyl_Trfase/lysoPLipase"/>
</dbReference>
<evidence type="ECO:0000313" key="7">
    <source>
        <dbReference type="Proteomes" id="UP000468443"/>
    </source>
</evidence>
<feature type="active site" description="Nucleophile" evidence="4">
    <location>
        <position position="66"/>
    </location>
</feature>
<dbReference type="InterPro" id="IPR050301">
    <property type="entry name" value="NTE"/>
</dbReference>
<proteinExistence type="predicted"/>
<dbReference type="InterPro" id="IPR002641">
    <property type="entry name" value="PNPLA_dom"/>
</dbReference>
<evidence type="ECO:0000256" key="1">
    <source>
        <dbReference type="ARBA" id="ARBA00022801"/>
    </source>
</evidence>
<keyword evidence="1 4" id="KW-0378">Hydrolase</keyword>
<dbReference type="InterPro" id="IPR043864">
    <property type="entry name" value="Omp85-like_dom"/>
</dbReference>
<feature type="short sequence motif" description="GXGXXG" evidence="4">
    <location>
        <begin position="37"/>
        <end position="42"/>
    </location>
</feature>
<dbReference type="Pfam" id="PF19143">
    <property type="entry name" value="Omp85_2"/>
    <property type="match status" value="1"/>
</dbReference>
<dbReference type="CDD" id="cd07205">
    <property type="entry name" value="Pat_PNPLA6_PNPLA7_NTE1_like"/>
    <property type="match status" value="1"/>
</dbReference>
<accession>A0A6P0UE67</accession>
<comment type="caution">
    <text evidence="6">The sequence shown here is derived from an EMBL/GenBank/DDBJ whole genome shotgun (WGS) entry which is preliminary data.</text>
</comment>
<organism evidence="6 7">
    <name type="scientific">Muriicola jejuensis</name>
    <dbReference type="NCBI Taxonomy" id="504488"/>
    <lineage>
        <taxon>Bacteria</taxon>
        <taxon>Pseudomonadati</taxon>
        <taxon>Bacteroidota</taxon>
        <taxon>Flavobacteriia</taxon>
        <taxon>Flavobacteriales</taxon>
        <taxon>Flavobacteriaceae</taxon>
        <taxon>Muriicola</taxon>
    </lineage>
</organism>
<dbReference type="RefSeq" id="WP_163692208.1">
    <property type="nucleotide sequence ID" value="NZ_FXTW01000001.1"/>
</dbReference>
<feature type="short sequence motif" description="DGA/G" evidence="4">
    <location>
        <begin position="210"/>
        <end position="212"/>
    </location>
</feature>
<dbReference type="AlphaFoldDB" id="A0A6P0UE67"/>
<dbReference type="PANTHER" id="PTHR14226:SF76">
    <property type="entry name" value="NTE FAMILY PROTEIN RSSA"/>
    <property type="match status" value="1"/>
</dbReference>
<feature type="domain" description="PNPLA" evidence="5">
    <location>
        <begin position="33"/>
        <end position="223"/>
    </location>
</feature>
<reference evidence="6 7" key="1">
    <citation type="submission" date="2020-01" db="EMBL/GenBank/DDBJ databases">
        <title>Muriicola jejuensis KCTC 22299.</title>
        <authorList>
            <person name="Wang G."/>
        </authorList>
    </citation>
    <scope>NUCLEOTIDE SEQUENCE [LARGE SCALE GENOMIC DNA]</scope>
    <source>
        <strain evidence="6 7">KCTC 22299</strain>
    </source>
</reference>
<evidence type="ECO:0000313" key="6">
    <source>
        <dbReference type="EMBL" id="NER10189.1"/>
    </source>
</evidence>
<gene>
    <name evidence="6" type="ORF">GWK09_06655</name>
</gene>
<dbReference type="SUPFAM" id="SSF52151">
    <property type="entry name" value="FabD/lysophospholipase-like"/>
    <property type="match status" value="1"/>
</dbReference>
<dbReference type="Pfam" id="PF01734">
    <property type="entry name" value="Patatin"/>
    <property type="match status" value="1"/>
</dbReference>
<dbReference type="GO" id="GO:0016787">
    <property type="term" value="F:hydrolase activity"/>
    <property type="evidence" value="ECO:0007669"/>
    <property type="project" value="UniProtKB-UniRule"/>
</dbReference>
<dbReference type="GO" id="GO:0016042">
    <property type="term" value="P:lipid catabolic process"/>
    <property type="evidence" value="ECO:0007669"/>
    <property type="project" value="UniProtKB-UniRule"/>
</dbReference>
<dbReference type="PROSITE" id="PS51635">
    <property type="entry name" value="PNPLA"/>
    <property type="match status" value="1"/>
</dbReference>
<evidence type="ECO:0000256" key="2">
    <source>
        <dbReference type="ARBA" id="ARBA00022963"/>
    </source>
</evidence>
<keyword evidence="7" id="KW-1185">Reference proteome</keyword>
<keyword evidence="2 4" id="KW-0442">Lipid degradation</keyword>
<dbReference type="EMBL" id="JAABOP010000001">
    <property type="protein sequence ID" value="NER10189.1"/>
    <property type="molecule type" value="Genomic_DNA"/>
</dbReference>